<feature type="transmembrane region" description="Helical" evidence="1">
    <location>
        <begin position="85"/>
        <end position="105"/>
    </location>
</feature>
<feature type="transmembrane region" description="Helical" evidence="1">
    <location>
        <begin position="117"/>
        <end position="139"/>
    </location>
</feature>
<keyword evidence="1" id="KW-1133">Transmembrane helix</keyword>
<keyword evidence="1" id="KW-1003">Cell membrane</keyword>
<dbReference type="HOGENOM" id="CLU_049564_2_2_4"/>
<dbReference type="eggNOG" id="COG0668">
    <property type="taxonomic scope" value="Bacteria"/>
</dbReference>
<dbReference type="InterPro" id="IPR008910">
    <property type="entry name" value="MSC_TM_helix"/>
</dbReference>
<dbReference type="Proteomes" id="UP000002743">
    <property type="component" value="Chromosome"/>
</dbReference>
<dbReference type="OrthoDB" id="8561839at2"/>
<organism evidence="2 3">
    <name type="scientific">Methylovorus glucosotrophus (strain SIP3-4)</name>
    <dbReference type="NCBI Taxonomy" id="582744"/>
    <lineage>
        <taxon>Bacteria</taxon>
        <taxon>Pseudomonadati</taxon>
        <taxon>Pseudomonadota</taxon>
        <taxon>Betaproteobacteria</taxon>
        <taxon>Nitrosomonadales</taxon>
        <taxon>Methylophilaceae</taxon>
        <taxon>Methylovorus</taxon>
    </lineage>
</organism>
<comment type="caution">
    <text evidence="1">Lacks conserved residue(s) required for the propagation of feature annotation.</text>
</comment>
<feature type="transmembrane region" description="Helical" evidence="1">
    <location>
        <begin position="186"/>
        <end position="205"/>
    </location>
</feature>
<keyword evidence="1" id="KW-0997">Cell inner membrane</keyword>
<dbReference type="Pfam" id="PF05552">
    <property type="entry name" value="MS_channel_1st_1"/>
    <property type="match status" value="2"/>
</dbReference>
<dbReference type="RefSeq" id="WP_015830045.1">
    <property type="nucleotide sequence ID" value="NC_012969.1"/>
</dbReference>
<dbReference type="GO" id="GO:0005886">
    <property type="term" value="C:plasma membrane"/>
    <property type="evidence" value="ECO:0007669"/>
    <property type="project" value="UniProtKB-SubCell"/>
</dbReference>
<comment type="similarity">
    <text evidence="1">Belongs to the MscS (TC 1.A.23) family.</text>
</comment>
<keyword evidence="1" id="KW-0407">Ion channel</keyword>
<sequence>MQTQIDIFLSSLNQFWGQVATFFPKLLAVMVILFFGWVLAKIACVGVKRVLEFTHFDKFADKSGLEAFLKHSEFDLTLSGVISQVVYWLVILLFVITGANALGLNEVAVMLHQLANYLPKIIIAILVLLFGTLLARFVNRLVFAWLHGIKFSGALAISTSAEYGIQILAMFVALEQLDIGTQLLTSLFVIVFGAIFLALAIAFGLGGKDWAAGIIENFQKNKNQK</sequence>
<dbReference type="EMBL" id="CP001674">
    <property type="protein sequence ID" value="ACT50570.1"/>
    <property type="molecule type" value="Genomic_DNA"/>
</dbReference>
<dbReference type="STRING" id="582744.Msip34_1324"/>
<name>C6XDE5_METGS</name>
<evidence type="ECO:0000313" key="2">
    <source>
        <dbReference type="EMBL" id="ACT50570.1"/>
    </source>
</evidence>
<keyword evidence="1" id="KW-0812">Transmembrane</keyword>
<keyword evidence="1" id="KW-0472">Membrane</keyword>
<dbReference type="PANTHER" id="PTHR30221">
    <property type="entry name" value="SMALL-CONDUCTANCE MECHANOSENSITIVE CHANNEL"/>
    <property type="match status" value="1"/>
</dbReference>
<reference evidence="3" key="1">
    <citation type="submission" date="2009-07" db="EMBL/GenBank/DDBJ databases">
        <title>Complete sequence of chromosome of Methylovorus sp. SIP3-4.</title>
        <authorList>
            <person name="Lucas S."/>
            <person name="Copeland A."/>
            <person name="Lapidus A."/>
            <person name="Glavina del Rio T."/>
            <person name="Tice H."/>
            <person name="Bruce D."/>
            <person name="Goodwin L."/>
            <person name="Pitluck S."/>
            <person name="Clum A."/>
            <person name="Larimer F."/>
            <person name="Land M."/>
            <person name="Hauser L."/>
            <person name="Kyrpides N."/>
            <person name="Mikhailova N."/>
            <person name="Kayluzhnaya M."/>
            <person name="Chistoserdova L."/>
        </authorList>
    </citation>
    <scope>NUCLEOTIDE SEQUENCE [LARGE SCALE GENOMIC DNA]</scope>
    <source>
        <strain evidence="3">SIP3-4</strain>
    </source>
</reference>
<comment type="subunit">
    <text evidence="1">Homoheptamer.</text>
</comment>
<proteinExistence type="inferred from homology"/>
<dbReference type="GO" id="GO:0008381">
    <property type="term" value="F:mechanosensitive monoatomic ion channel activity"/>
    <property type="evidence" value="ECO:0007669"/>
    <property type="project" value="InterPro"/>
</dbReference>
<accession>C6XDE5</accession>
<gene>
    <name evidence="2" type="ordered locus">Msip34_1324</name>
</gene>
<reference evidence="2 3" key="2">
    <citation type="journal article" date="2011" name="J. Bacteriol.">
        <title>Genomes of three methylotrophs from a single niche uncover genetic and metabolic divergence of Methylophilaceae.</title>
        <authorList>
            <person name="Lapidus A."/>
            <person name="Clum A."/>
            <person name="Labutti K."/>
            <person name="Kaluzhnaya M.G."/>
            <person name="Lim S."/>
            <person name="Beck D.A."/>
            <person name="Glavina Del Rio T."/>
            <person name="Nolan M."/>
            <person name="Mavromatis K."/>
            <person name="Huntemann M."/>
            <person name="Lucas S."/>
            <person name="Lidstrom M.E."/>
            <person name="Ivanova N."/>
            <person name="Chistoserdova L."/>
        </authorList>
    </citation>
    <scope>NUCLEOTIDE SEQUENCE [LARGE SCALE GENOMIC DNA]</scope>
    <source>
        <strain evidence="2 3">SIP3-4</strain>
    </source>
</reference>
<evidence type="ECO:0000313" key="3">
    <source>
        <dbReference type="Proteomes" id="UP000002743"/>
    </source>
</evidence>
<dbReference type="Gene3D" id="1.10.287.1260">
    <property type="match status" value="2"/>
</dbReference>
<keyword evidence="1" id="KW-0406">Ion transport</keyword>
<comment type="function">
    <text evidence="1">Mechanosensitive channel that participates in the regulation of osmotic pressure changes within the cell, opening in response to stretch forces in the membrane lipid bilayer, without the need for other proteins. Contributes to normal resistance to hypoosmotic shock. Forms an ion channel of 1.0 nanosiemens conductance with a slight preference for anions.</text>
</comment>
<feature type="transmembrane region" description="Helical" evidence="1">
    <location>
        <begin position="151"/>
        <end position="174"/>
    </location>
</feature>
<comment type="subcellular location">
    <subcellularLocation>
        <location evidence="1">Cell inner membrane</location>
        <topology evidence="1">Multi-pass membrane protein</topology>
    </subcellularLocation>
</comment>
<dbReference type="PANTHER" id="PTHR30221:SF1">
    <property type="entry name" value="SMALL-CONDUCTANCE MECHANOSENSITIVE CHANNEL"/>
    <property type="match status" value="1"/>
</dbReference>
<dbReference type="KEGG" id="mei:Msip34_1324"/>
<dbReference type="InterPro" id="IPR045275">
    <property type="entry name" value="MscS_archaea/bacteria_type"/>
</dbReference>
<keyword evidence="1" id="KW-0813">Transport</keyword>
<protein>
    <recommendedName>
        <fullName evidence="1">Small-conductance mechanosensitive channel</fullName>
    </recommendedName>
</protein>
<feature type="transmembrane region" description="Helical" evidence="1">
    <location>
        <begin position="15"/>
        <end position="39"/>
    </location>
</feature>
<dbReference type="AlphaFoldDB" id="C6XDE5"/>
<evidence type="ECO:0000256" key="1">
    <source>
        <dbReference type="RuleBase" id="RU369025"/>
    </source>
</evidence>
<keyword evidence="3" id="KW-1185">Reference proteome</keyword>